<feature type="domain" description="DNA ligase D 3'-phosphoesterase" evidence="2">
    <location>
        <begin position="102"/>
        <end position="240"/>
    </location>
</feature>
<organism evidence="3 4">
    <name type="scientific">Epicoccum nigrum</name>
    <name type="common">Soil fungus</name>
    <name type="synonym">Epicoccum purpurascens</name>
    <dbReference type="NCBI Taxonomy" id="105696"/>
    <lineage>
        <taxon>Eukaryota</taxon>
        <taxon>Fungi</taxon>
        <taxon>Dikarya</taxon>
        <taxon>Ascomycota</taxon>
        <taxon>Pezizomycotina</taxon>
        <taxon>Dothideomycetes</taxon>
        <taxon>Pleosporomycetidae</taxon>
        <taxon>Pleosporales</taxon>
        <taxon>Pleosporineae</taxon>
        <taxon>Didymellaceae</taxon>
        <taxon>Epicoccum</taxon>
    </lineage>
</organism>
<dbReference type="PANTHER" id="PTHR39465">
    <property type="entry name" value="DNA LIGASE D, 3'-PHOSPHOESTERASE DOMAIN"/>
    <property type="match status" value="1"/>
</dbReference>
<proteinExistence type="predicted"/>
<protein>
    <recommendedName>
        <fullName evidence="2">DNA ligase D 3'-phosphoesterase domain-containing protein</fullName>
    </recommendedName>
</protein>
<evidence type="ECO:0000256" key="1">
    <source>
        <dbReference type="SAM" id="MobiDB-lite"/>
    </source>
</evidence>
<dbReference type="EMBL" id="KZ107857">
    <property type="protein sequence ID" value="OSS44388.1"/>
    <property type="molecule type" value="Genomic_DNA"/>
</dbReference>
<name>A0A1Y2LNB4_EPING</name>
<dbReference type="InParanoid" id="A0A1Y2LNB4"/>
<dbReference type="AlphaFoldDB" id="A0A1Y2LNB4"/>
<reference evidence="3 4" key="1">
    <citation type="journal article" date="2017" name="Genome Announc.">
        <title>Genome sequence of the saprophytic ascomycete Epicoccum nigrum ICMP 19927 strain isolated from New Zealand.</title>
        <authorList>
            <person name="Fokin M."/>
            <person name="Fleetwood D."/>
            <person name="Weir B.S."/>
            <person name="Villas-Boas S.G."/>
        </authorList>
    </citation>
    <scope>NUCLEOTIDE SEQUENCE [LARGE SCALE GENOMIC DNA]</scope>
    <source>
        <strain evidence="3 4">ICMP 19927</strain>
    </source>
</reference>
<gene>
    <name evidence="3" type="ORF">B5807_10921</name>
</gene>
<evidence type="ECO:0000313" key="4">
    <source>
        <dbReference type="Proteomes" id="UP000193240"/>
    </source>
</evidence>
<feature type="region of interest" description="Disordered" evidence="1">
    <location>
        <begin position="182"/>
        <end position="207"/>
    </location>
</feature>
<feature type="region of interest" description="Disordered" evidence="1">
    <location>
        <begin position="1"/>
        <end position="40"/>
    </location>
</feature>
<feature type="compositionally biased region" description="Basic residues" evidence="1">
    <location>
        <begin position="255"/>
        <end position="272"/>
    </location>
</feature>
<dbReference type="InterPro" id="IPR014144">
    <property type="entry name" value="LigD_PE_domain"/>
</dbReference>
<dbReference type="Proteomes" id="UP000193240">
    <property type="component" value="Unassembled WGS sequence"/>
</dbReference>
<sequence>MDLPSSLCRDISPPRASKRRKTSEAPDKPSQSESSYDAGDYPTLAAVEAGRGKIDDHLTYFKHRLTSVSRNKLKGVPRLSIDDFATLCKSNRHQHGHHFVIHQHNHPRAGVHYDLRLQFSASSSVSWAFPKGLPGNPNSRQLGRMAIETRVHNLWKNLIESASMKTGSLLIWDIGTYSVLPSKKSHTEMPSSQTTDDEFEADKDTVREPRYDNDKLIEAFQSRHIRLRLHGTRLPKDYTITLRLLSNNDNLPHRPAIRRRRNRHVARNKPRSHTSDSDSAPIASKDVNDDHDNQVDDLDTDLEEDSLIRAQNAYPGSTNSIGSVHQRRWFVLLDRPNSGFEQNGAKWARRLLPDGGLGGFDSFVVRGRDHERSVVTGRLAREVESDEGCVGYIGRGGWKSIED</sequence>
<dbReference type="OMA" id="SIHQRKW"/>
<feature type="region of interest" description="Disordered" evidence="1">
    <location>
        <begin position="249"/>
        <end position="297"/>
    </location>
</feature>
<keyword evidence="4" id="KW-1185">Reference proteome</keyword>
<dbReference type="PANTHER" id="PTHR39465:SF1">
    <property type="entry name" value="DNA LIGASE D 3'-PHOSPHOESTERASE DOMAIN-CONTAINING PROTEIN"/>
    <property type="match status" value="1"/>
</dbReference>
<evidence type="ECO:0000259" key="2">
    <source>
        <dbReference type="Pfam" id="PF13298"/>
    </source>
</evidence>
<accession>A0A1Y2LNB4</accession>
<dbReference type="Pfam" id="PF13298">
    <property type="entry name" value="LigD_N"/>
    <property type="match status" value="1"/>
</dbReference>
<evidence type="ECO:0000313" key="3">
    <source>
        <dbReference type="EMBL" id="OSS44388.1"/>
    </source>
</evidence>